<evidence type="ECO:0000259" key="11">
    <source>
        <dbReference type="PROSITE" id="PS50067"/>
    </source>
</evidence>
<dbReference type="PANTHER" id="PTHR47968:SF65">
    <property type="entry name" value="KINESIN MOTOR DOMAIN-CONTAINING PROTEIN"/>
    <property type="match status" value="1"/>
</dbReference>
<dbReference type="FunFam" id="3.40.850.10:FF:000054">
    <property type="entry name" value="Kinesin-like protein"/>
    <property type="match status" value="1"/>
</dbReference>
<feature type="non-terminal residue" evidence="12">
    <location>
        <position position="831"/>
    </location>
</feature>
<comment type="subcellular location">
    <subcellularLocation>
        <location evidence="1">Cytoplasm</location>
        <location evidence="1">Cytoskeleton</location>
    </subcellularLocation>
</comment>
<keyword evidence="3 9" id="KW-0547">Nucleotide-binding</keyword>
<dbReference type="InterPro" id="IPR001752">
    <property type="entry name" value="Kinesin_motor_dom"/>
</dbReference>
<evidence type="ECO:0000256" key="3">
    <source>
        <dbReference type="ARBA" id="ARBA00022741"/>
    </source>
</evidence>
<dbReference type="GO" id="GO:0008017">
    <property type="term" value="F:microtubule binding"/>
    <property type="evidence" value="ECO:0007669"/>
    <property type="project" value="InterPro"/>
</dbReference>
<dbReference type="EMBL" id="CP012525">
    <property type="protein sequence ID" value="ALC43293.1"/>
    <property type="molecule type" value="Genomic_DNA"/>
</dbReference>
<sequence length="831" mass="94276">QSMAQSTNIKVVVRVRPYNRRETEQNQRCIIKVMDRSSLLFDPDEEDDEFFYQGSKQQYRDISKRTNKKLSMEFDRVYDIDRTNEDMFNECTAPLVDAVLDGYNCSVFVYGATGAGKTFTMLGNEGCPGLTFLTMRYLFQKVQEQQETRKFDVGVSYLEVYNEQVRNLLTKSNPLKLREDSNGVVVSGLVLTPIHSAEELLRMLTIGNANRTQHPTDANAESSRSHAIFQVHIRMTDRKTGAKRSVKLSMIDLAGSERAASTKGLGMRFKEGASINKSLLALGNCINKLADGLKHIPYRDSNLTRILKDSLGGNCRTLMVANVSMSSLTYEDTYNTLKYASRAKKIRTVLRQNMPKSNMPKEFYVKRVTELMCEHERLVELNKLLEAKLTQLEHAGTGCGYDQKELKPWYSKIDAVYAAVIKLQHCVIGLKSKILSLSCRQTLKKDFEQLRKVLSLGQRMLQEDYNMFHSYVNALGSKSQEYTEELPRWRSKLEAACVELKKLKHEVKNSKYREVLALYMRNKDLELQLSRQHINVNHVTGIQNERTENSDLLRKCFSMACELLHQMYDRLEDTQKLTPDMQNVYERLERKMRFTEAETTTAIAQDAELDALLAEDDEQEMETEPRALTSSAKKRARTKRYTQTLSNSDSVLHLGIEGCDETDSEEDMDTEAEGNVFKKPCNLNVTHAVPNLNVTQVVPNLNATQVIARQKVLTATITKPRTVNPRMLSDMLSEQNVSGSSEKMKQALLKSSKFTTQELQRTCAAAIQKENLKYTGNHVRKSPRALMAKTLAGGAAALRKPISRLAGTLGSSSKEAPVVRINRAASFRVKK</sequence>
<dbReference type="GO" id="GO:0005874">
    <property type="term" value="C:microtubule"/>
    <property type="evidence" value="ECO:0007669"/>
    <property type="project" value="UniProtKB-KW"/>
</dbReference>
<dbReference type="GO" id="GO:0007018">
    <property type="term" value="P:microtubule-based movement"/>
    <property type="evidence" value="ECO:0007669"/>
    <property type="project" value="InterPro"/>
</dbReference>
<keyword evidence="7" id="KW-0206">Cytoskeleton</keyword>
<dbReference type="PROSITE" id="PS50067">
    <property type="entry name" value="KINESIN_MOTOR_2"/>
    <property type="match status" value="1"/>
</dbReference>
<name>A0A0M3QW02_DROBS</name>
<dbReference type="Pfam" id="PF00225">
    <property type="entry name" value="Kinesin"/>
    <property type="match status" value="1"/>
</dbReference>
<dbReference type="SMR" id="A0A0M3QW02"/>
<dbReference type="InterPro" id="IPR036961">
    <property type="entry name" value="Kinesin_motor_dom_sf"/>
</dbReference>
<dbReference type="InterPro" id="IPR027417">
    <property type="entry name" value="P-loop_NTPase"/>
</dbReference>
<feature type="binding site" evidence="9">
    <location>
        <begin position="111"/>
        <end position="118"/>
    </location>
    <ligand>
        <name>ATP</name>
        <dbReference type="ChEBI" id="CHEBI:30616"/>
    </ligand>
</feature>
<evidence type="ECO:0000256" key="2">
    <source>
        <dbReference type="ARBA" id="ARBA00022701"/>
    </source>
</evidence>
<dbReference type="OrthoDB" id="3176171at2759"/>
<dbReference type="PRINTS" id="PR00380">
    <property type="entry name" value="KINESINHEAVY"/>
</dbReference>
<keyword evidence="5" id="KW-0175">Coiled coil</keyword>
<dbReference type="OMA" id="EQNQRCI"/>
<dbReference type="STRING" id="30019.A0A0M3QW02"/>
<feature type="non-terminal residue" evidence="12">
    <location>
        <position position="1"/>
    </location>
</feature>
<feature type="region of interest" description="Disordered" evidence="10">
    <location>
        <begin position="616"/>
        <end position="641"/>
    </location>
</feature>
<reference evidence="12 13" key="1">
    <citation type="submission" date="2015-08" db="EMBL/GenBank/DDBJ databases">
        <title>Ancestral chromatin configuration constrains chromatin evolution on differentiating sex chromosomes in Drosophila.</title>
        <authorList>
            <person name="Zhou Q."/>
            <person name="Bachtrog D."/>
        </authorList>
    </citation>
    <scope>NUCLEOTIDE SEQUENCE [LARGE SCALE GENOMIC DNA]</scope>
    <source>
        <tissue evidence="12">Whole larvae</tissue>
    </source>
</reference>
<dbReference type="SMART" id="SM00129">
    <property type="entry name" value="KISc"/>
    <property type="match status" value="1"/>
</dbReference>
<evidence type="ECO:0000256" key="8">
    <source>
        <dbReference type="ARBA" id="ARBA00060769"/>
    </source>
</evidence>
<dbReference type="InterPro" id="IPR027640">
    <property type="entry name" value="Kinesin-like_fam"/>
</dbReference>
<evidence type="ECO:0000256" key="7">
    <source>
        <dbReference type="ARBA" id="ARBA00023212"/>
    </source>
</evidence>
<dbReference type="GO" id="GO:0005524">
    <property type="term" value="F:ATP binding"/>
    <property type="evidence" value="ECO:0007669"/>
    <property type="project" value="UniProtKB-UniRule"/>
</dbReference>
<evidence type="ECO:0000256" key="10">
    <source>
        <dbReference type="SAM" id="MobiDB-lite"/>
    </source>
</evidence>
<dbReference type="AlphaFoldDB" id="A0A0M3QW02"/>
<dbReference type="Gene3D" id="3.40.850.10">
    <property type="entry name" value="Kinesin motor domain"/>
    <property type="match status" value="1"/>
</dbReference>
<keyword evidence="2" id="KW-0493">Microtubule</keyword>
<dbReference type="SUPFAM" id="SSF52540">
    <property type="entry name" value="P-loop containing nucleoside triphosphate hydrolases"/>
    <property type="match status" value="1"/>
</dbReference>
<keyword evidence="4 9" id="KW-0067">ATP-binding</keyword>
<gene>
    <name evidence="12" type="ORF">Dbus_chr3Lg459</name>
</gene>
<evidence type="ECO:0000256" key="6">
    <source>
        <dbReference type="ARBA" id="ARBA00023175"/>
    </source>
</evidence>
<dbReference type="GO" id="GO:0003777">
    <property type="term" value="F:microtubule motor activity"/>
    <property type="evidence" value="ECO:0007669"/>
    <property type="project" value="InterPro"/>
</dbReference>
<evidence type="ECO:0000313" key="13">
    <source>
        <dbReference type="Proteomes" id="UP000494163"/>
    </source>
</evidence>
<dbReference type="CDD" id="cd01370">
    <property type="entry name" value="KISc_KIP3_like"/>
    <property type="match status" value="1"/>
</dbReference>
<protein>
    <submittedName>
        <fullName evidence="12">Klp67A</fullName>
    </submittedName>
</protein>
<keyword evidence="7" id="KW-0963">Cytoplasm</keyword>
<comment type="similarity">
    <text evidence="8">Belongs to the TRAFAC class myosin-kinesin ATPase superfamily. Kinesin family. KIN-8 subfamily.</text>
</comment>
<dbReference type="Proteomes" id="UP000494163">
    <property type="component" value="Chromosome 3L"/>
</dbReference>
<keyword evidence="13" id="KW-1185">Reference proteome</keyword>
<evidence type="ECO:0000256" key="5">
    <source>
        <dbReference type="ARBA" id="ARBA00023054"/>
    </source>
</evidence>
<feature type="domain" description="Kinesin motor" evidence="11">
    <location>
        <begin position="8"/>
        <end position="346"/>
    </location>
</feature>
<accession>A0A0M3QW02</accession>
<keyword evidence="6 9" id="KW-0505">Motor protein</keyword>
<evidence type="ECO:0000313" key="12">
    <source>
        <dbReference type="EMBL" id="ALC43293.1"/>
    </source>
</evidence>
<proteinExistence type="inferred from homology"/>
<dbReference type="PANTHER" id="PTHR47968">
    <property type="entry name" value="CENTROMERE PROTEIN E"/>
    <property type="match status" value="1"/>
</dbReference>
<evidence type="ECO:0000256" key="4">
    <source>
        <dbReference type="ARBA" id="ARBA00022840"/>
    </source>
</evidence>
<organism evidence="12 13">
    <name type="scientific">Drosophila busckii</name>
    <name type="common">Fruit fly</name>
    <dbReference type="NCBI Taxonomy" id="30019"/>
    <lineage>
        <taxon>Eukaryota</taxon>
        <taxon>Metazoa</taxon>
        <taxon>Ecdysozoa</taxon>
        <taxon>Arthropoda</taxon>
        <taxon>Hexapoda</taxon>
        <taxon>Insecta</taxon>
        <taxon>Pterygota</taxon>
        <taxon>Neoptera</taxon>
        <taxon>Endopterygota</taxon>
        <taxon>Diptera</taxon>
        <taxon>Brachycera</taxon>
        <taxon>Muscomorpha</taxon>
        <taxon>Ephydroidea</taxon>
        <taxon>Drosophilidae</taxon>
        <taxon>Drosophila</taxon>
    </lineage>
</organism>
<evidence type="ECO:0000256" key="1">
    <source>
        <dbReference type="ARBA" id="ARBA00004245"/>
    </source>
</evidence>
<evidence type="ECO:0000256" key="9">
    <source>
        <dbReference type="PROSITE-ProRule" id="PRU00283"/>
    </source>
</evidence>